<dbReference type="InterPro" id="IPR035892">
    <property type="entry name" value="C2_domain_sf"/>
</dbReference>
<dbReference type="FunFam" id="2.60.40.150:FF:000099">
    <property type="entry name" value="Copine 3"/>
    <property type="match status" value="1"/>
</dbReference>
<dbReference type="InterPro" id="IPR037768">
    <property type="entry name" value="C2B_Copine"/>
</dbReference>
<evidence type="ECO:0000256" key="3">
    <source>
        <dbReference type="ARBA" id="ARBA00022737"/>
    </source>
</evidence>
<keyword evidence="4" id="KW-0106">Calcium</keyword>
<dbReference type="InterPro" id="IPR002035">
    <property type="entry name" value="VWF_A"/>
</dbReference>
<dbReference type="InterPro" id="IPR000008">
    <property type="entry name" value="C2_dom"/>
</dbReference>
<comment type="similarity">
    <text evidence="1">Belongs to the copine family.</text>
</comment>
<dbReference type="Pfam" id="PF00168">
    <property type="entry name" value="C2"/>
    <property type="match status" value="2"/>
</dbReference>
<dbReference type="Pfam" id="PF07002">
    <property type="entry name" value="Copine"/>
    <property type="match status" value="1"/>
</dbReference>
<dbReference type="GO" id="GO:0046872">
    <property type="term" value="F:metal ion binding"/>
    <property type="evidence" value="ECO:0007669"/>
    <property type="project" value="UniProtKB-KW"/>
</dbReference>
<dbReference type="Proteomes" id="UP000749559">
    <property type="component" value="Unassembled WGS sequence"/>
</dbReference>
<dbReference type="InterPro" id="IPR036465">
    <property type="entry name" value="vWFA_dom_sf"/>
</dbReference>
<dbReference type="FunFam" id="2.60.40.150:FF:000013">
    <property type="entry name" value="copine-9 isoform X1"/>
    <property type="match status" value="1"/>
</dbReference>
<dbReference type="SUPFAM" id="SSF49562">
    <property type="entry name" value="C2 domain (Calcium/lipid-binding domain, CaLB)"/>
    <property type="match status" value="2"/>
</dbReference>
<evidence type="ECO:0000256" key="4">
    <source>
        <dbReference type="ARBA" id="ARBA00022837"/>
    </source>
</evidence>
<dbReference type="GO" id="GO:0005544">
    <property type="term" value="F:calcium-dependent phospholipid binding"/>
    <property type="evidence" value="ECO:0007669"/>
    <property type="project" value="InterPro"/>
</dbReference>
<dbReference type="SMART" id="SM00239">
    <property type="entry name" value="C2"/>
    <property type="match status" value="2"/>
</dbReference>
<feature type="compositionally biased region" description="Polar residues" evidence="5">
    <location>
        <begin position="542"/>
        <end position="551"/>
    </location>
</feature>
<sequence length="551" mass="62092">MAQGFQAGTASVPATQVELSISCRKLLDMDTFSKSDPMGVVYIQEFGKREWKEFGRTEIIWNNLNPDFVKKFQMEYFFEESQKIKFEIYDVDSKSRDLSKHDFLGKMECTLGEVVTHARLQKRLQGPKKDSGSIILVTAEELSTCKEEVTMQFCGKKLDKKDLFGKSDPFLVFYKCNEDGNFTLTHKTEVIKNTLNPTWRPFTVLVRTLCNGDFHRSLKVECYDWNRSGDHDLIGGFVTNLHELTRGPGSANIFELIHPKKKEKKKYKNSGNIELMSCKVQQIHSFLDFIKGGTQVHCTVAIDFTASNGNPQQPTSLHYINPYQPNQYAMALKAVMEIIQDYDSDKMFPALGFGARLPPDGRVSHEFFLNQHASNPYCQGVEGVMEAYHLSLSRVQLYGPTNFAPIINHVTKFAQARQDGGDYFILLILTDGIITDMPQTCEAIVNASSLPVSIIIVGVGNAEFDAMDTLDGDDVRLSSKGRLAERDIVQFVPFRDFIGGLSGHDLALSQARLAKEVLAEIPEQFTSYMKSKGIKPRPPLQRQDTLSMPPL</sequence>
<keyword evidence="2" id="KW-0479">Metal-binding</keyword>
<proteinExistence type="inferred from homology"/>
<dbReference type="CDD" id="cd04047">
    <property type="entry name" value="C2B_Copine"/>
    <property type="match status" value="1"/>
</dbReference>
<reference evidence="6" key="1">
    <citation type="submission" date="2022-03" db="EMBL/GenBank/DDBJ databases">
        <authorList>
            <person name="Martin C."/>
        </authorList>
    </citation>
    <scope>NUCLEOTIDE SEQUENCE</scope>
</reference>
<dbReference type="SUPFAM" id="SSF53300">
    <property type="entry name" value="vWA-like"/>
    <property type="match status" value="1"/>
</dbReference>
<evidence type="ECO:0000256" key="2">
    <source>
        <dbReference type="ARBA" id="ARBA00022723"/>
    </source>
</evidence>
<evidence type="ECO:0000313" key="7">
    <source>
        <dbReference type="Proteomes" id="UP000749559"/>
    </source>
</evidence>
<dbReference type="PROSITE" id="PS50004">
    <property type="entry name" value="C2"/>
    <property type="match status" value="2"/>
</dbReference>
<dbReference type="GO" id="GO:0071277">
    <property type="term" value="P:cellular response to calcium ion"/>
    <property type="evidence" value="ECO:0007669"/>
    <property type="project" value="TreeGrafter"/>
</dbReference>
<feature type="region of interest" description="Disordered" evidence="5">
    <location>
        <begin position="530"/>
        <end position="551"/>
    </location>
</feature>
<dbReference type="InterPro" id="IPR010734">
    <property type="entry name" value="Copine_C"/>
</dbReference>
<dbReference type="Gene3D" id="2.60.40.150">
    <property type="entry name" value="C2 domain"/>
    <property type="match status" value="2"/>
</dbReference>
<dbReference type="PANTHER" id="PTHR10857:SF106">
    <property type="entry name" value="C2 DOMAIN-CONTAINING PROTEIN"/>
    <property type="match status" value="1"/>
</dbReference>
<dbReference type="GO" id="GO:0005886">
    <property type="term" value="C:plasma membrane"/>
    <property type="evidence" value="ECO:0007669"/>
    <property type="project" value="TreeGrafter"/>
</dbReference>
<dbReference type="EMBL" id="CAIIXF020000005">
    <property type="protein sequence ID" value="CAH1784992.1"/>
    <property type="molecule type" value="Genomic_DNA"/>
</dbReference>
<dbReference type="AlphaFoldDB" id="A0A8J1T4J4"/>
<accession>A0A8J1T4J4</accession>
<keyword evidence="7" id="KW-1185">Reference proteome</keyword>
<dbReference type="PANTHER" id="PTHR10857">
    <property type="entry name" value="COPINE"/>
    <property type="match status" value="1"/>
</dbReference>
<evidence type="ECO:0000256" key="1">
    <source>
        <dbReference type="ARBA" id="ARBA00009048"/>
    </source>
</evidence>
<organism evidence="6 7">
    <name type="scientific">Owenia fusiformis</name>
    <name type="common">Polychaete worm</name>
    <dbReference type="NCBI Taxonomy" id="6347"/>
    <lineage>
        <taxon>Eukaryota</taxon>
        <taxon>Metazoa</taxon>
        <taxon>Spiralia</taxon>
        <taxon>Lophotrochozoa</taxon>
        <taxon>Annelida</taxon>
        <taxon>Polychaeta</taxon>
        <taxon>Sedentaria</taxon>
        <taxon>Canalipalpata</taxon>
        <taxon>Sabellida</taxon>
        <taxon>Oweniida</taxon>
        <taxon>Oweniidae</taxon>
        <taxon>Owenia</taxon>
    </lineage>
</organism>
<dbReference type="CDD" id="cd01459">
    <property type="entry name" value="vWA_copine_like"/>
    <property type="match status" value="1"/>
</dbReference>
<keyword evidence="3" id="KW-0677">Repeat</keyword>
<dbReference type="CDD" id="cd04048">
    <property type="entry name" value="C2A_Copine"/>
    <property type="match status" value="1"/>
</dbReference>
<comment type="caution">
    <text evidence="6">The sequence shown here is derived from an EMBL/GenBank/DDBJ whole genome shotgun (WGS) entry which is preliminary data.</text>
</comment>
<protein>
    <submittedName>
        <fullName evidence="6">Uncharacterized protein</fullName>
    </submittedName>
</protein>
<gene>
    <name evidence="6" type="ORF">OFUS_LOCUS11107</name>
</gene>
<evidence type="ECO:0000313" key="6">
    <source>
        <dbReference type="EMBL" id="CAH1784992.1"/>
    </source>
</evidence>
<evidence type="ECO:0000256" key="5">
    <source>
        <dbReference type="SAM" id="MobiDB-lite"/>
    </source>
</evidence>
<dbReference type="OrthoDB" id="5855668at2759"/>
<name>A0A8J1T4J4_OWEFU</name>
<dbReference type="SMART" id="SM00327">
    <property type="entry name" value="VWA"/>
    <property type="match status" value="1"/>
</dbReference>
<dbReference type="InterPro" id="IPR045052">
    <property type="entry name" value="Copine"/>
</dbReference>